<dbReference type="KEGG" id="smo:SELMODRAFT_422242"/>
<dbReference type="InterPro" id="IPR004045">
    <property type="entry name" value="Glutathione_S-Trfase_N"/>
</dbReference>
<dbReference type="InterPro" id="IPR036249">
    <property type="entry name" value="Thioredoxin-like_sf"/>
</dbReference>
<evidence type="ECO:0000256" key="5">
    <source>
        <dbReference type="ARBA" id="ARBA00047960"/>
    </source>
</evidence>
<evidence type="ECO:0000313" key="10">
    <source>
        <dbReference type="Proteomes" id="UP000001514"/>
    </source>
</evidence>
<dbReference type="CDD" id="cd00570">
    <property type="entry name" value="GST_N_family"/>
    <property type="match status" value="1"/>
</dbReference>
<keyword evidence="1" id="KW-0216">Detoxification</keyword>
<dbReference type="AlphaFoldDB" id="D8SHU5"/>
<dbReference type="GO" id="GO:0033355">
    <property type="term" value="P:ascorbate glutathione cycle"/>
    <property type="evidence" value="ECO:0007669"/>
    <property type="project" value="InterPro"/>
</dbReference>
<feature type="compositionally biased region" description="Basic and acidic residues" evidence="7">
    <location>
        <begin position="1"/>
        <end position="19"/>
    </location>
</feature>
<dbReference type="SUPFAM" id="SSF47616">
    <property type="entry name" value="GST C-terminal domain-like"/>
    <property type="match status" value="1"/>
</dbReference>
<evidence type="ECO:0000256" key="7">
    <source>
        <dbReference type="SAM" id="MobiDB-lite"/>
    </source>
</evidence>
<feature type="domain" description="GST N-terminal" evidence="8">
    <location>
        <begin position="44"/>
        <end position="123"/>
    </location>
</feature>
<evidence type="ECO:0000256" key="2">
    <source>
        <dbReference type="ARBA" id="ARBA00022679"/>
    </source>
</evidence>
<dbReference type="InterPro" id="IPR036282">
    <property type="entry name" value="Glutathione-S-Trfase_C_sf"/>
</dbReference>
<evidence type="ECO:0000259" key="8">
    <source>
        <dbReference type="PROSITE" id="PS50404"/>
    </source>
</evidence>
<dbReference type="Proteomes" id="UP000001514">
    <property type="component" value="Unassembled WGS sequence"/>
</dbReference>
<dbReference type="GO" id="GO:0004364">
    <property type="term" value="F:glutathione transferase activity"/>
    <property type="evidence" value="ECO:0007669"/>
    <property type="project" value="UniProtKB-EC"/>
</dbReference>
<dbReference type="PANTHER" id="PTHR44420">
    <property type="entry name" value="GLUTATHIONE S-TRANSFERASE DHAR2-RELATED"/>
    <property type="match status" value="1"/>
</dbReference>
<dbReference type="PROSITE" id="PS50404">
    <property type="entry name" value="GST_NTER"/>
    <property type="match status" value="1"/>
</dbReference>
<dbReference type="SUPFAM" id="SSF52833">
    <property type="entry name" value="Thioredoxin-like"/>
    <property type="match status" value="1"/>
</dbReference>
<comment type="similarity">
    <text evidence="4">Belongs to the GST superfamily. DHAR family.</text>
</comment>
<protein>
    <recommendedName>
        <fullName evidence="8">GST N-terminal domain-containing protein</fullName>
    </recommendedName>
</protein>
<dbReference type="Gene3D" id="1.20.1050.10">
    <property type="match status" value="1"/>
</dbReference>
<evidence type="ECO:0000256" key="6">
    <source>
        <dbReference type="ARBA" id="ARBA00049544"/>
    </source>
</evidence>
<evidence type="ECO:0000256" key="3">
    <source>
        <dbReference type="ARBA" id="ARBA00023002"/>
    </source>
</evidence>
<evidence type="ECO:0000256" key="4">
    <source>
        <dbReference type="ARBA" id="ARBA00024194"/>
    </source>
</evidence>
<accession>D8SHU5</accession>
<dbReference type="InParanoid" id="D8SHU5"/>
<keyword evidence="3" id="KW-0560">Oxidoreductase</keyword>
<reference evidence="9 10" key="1">
    <citation type="journal article" date="2011" name="Science">
        <title>The Selaginella genome identifies genetic changes associated with the evolution of vascular plants.</title>
        <authorList>
            <person name="Banks J.A."/>
            <person name="Nishiyama T."/>
            <person name="Hasebe M."/>
            <person name="Bowman J.L."/>
            <person name="Gribskov M."/>
            <person name="dePamphilis C."/>
            <person name="Albert V.A."/>
            <person name="Aono N."/>
            <person name="Aoyama T."/>
            <person name="Ambrose B.A."/>
            <person name="Ashton N.W."/>
            <person name="Axtell M.J."/>
            <person name="Barker E."/>
            <person name="Barker M.S."/>
            <person name="Bennetzen J.L."/>
            <person name="Bonawitz N.D."/>
            <person name="Chapple C."/>
            <person name="Cheng C."/>
            <person name="Correa L.G."/>
            <person name="Dacre M."/>
            <person name="DeBarry J."/>
            <person name="Dreyer I."/>
            <person name="Elias M."/>
            <person name="Engstrom E.M."/>
            <person name="Estelle M."/>
            <person name="Feng L."/>
            <person name="Finet C."/>
            <person name="Floyd S.K."/>
            <person name="Frommer W.B."/>
            <person name="Fujita T."/>
            <person name="Gramzow L."/>
            <person name="Gutensohn M."/>
            <person name="Harholt J."/>
            <person name="Hattori M."/>
            <person name="Heyl A."/>
            <person name="Hirai T."/>
            <person name="Hiwatashi Y."/>
            <person name="Ishikawa M."/>
            <person name="Iwata M."/>
            <person name="Karol K.G."/>
            <person name="Koehler B."/>
            <person name="Kolukisaoglu U."/>
            <person name="Kubo M."/>
            <person name="Kurata T."/>
            <person name="Lalonde S."/>
            <person name="Li K."/>
            <person name="Li Y."/>
            <person name="Litt A."/>
            <person name="Lyons E."/>
            <person name="Manning G."/>
            <person name="Maruyama T."/>
            <person name="Michael T.P."/>
            <person name="Mikami K."/>
            <person name="Miyazaki S."/>
            <person name="Morinaga S."/>
            <person name="Murata T."/>
            <person name="Mueller-Roeber B."/>
            <person name="Nelson D.R."/>
            <person name="Obara M."/>
            <person name="Oguri Y."/>
            <person name="Olmstead R.G."/>
            <person name="Onodera N."/>
            <person name="Petersen B.L."/>
            <person name="Pils B."/>
            <person name="Prigge M."/>
            <person name="Rensing S.A."/>
            <person name="Riano-Pachon D.M."/>
            <person name="Roberts A.W."/>
            <person name="Sato Y."/>
            <person name="Scheller H.V."/>
            <person name="Schulz B."/>
            <person name="Schulz C."/>
            <person name="Shakirov E.V."/>
            <person name="Shibagaki N."/>
            <person name="Shinohara N."/>
            <person name="Shippen D.E."/>
            <person name="Soerensen I."/>
            <person name="Sotooka R."/>
            <person name="Sugimoto N."/>
            <person name="Sugita M."/>
            <person name="Sumikawa N."/>
            <person name="Tanurdzic M."/>
            <person name="Theissen G."/>
            <person name="Ulvskov P."/>
            <person name="Wakazuki S."/>
            <person name="Weng J.K."/>
            <person name="Willats W.W."/>
            <person name="Wipf D."/>
            <person name="Wolf P.G."/>
            <person name="Yang L."/>
            <person name="Zimmer A.D."/>
            <person name="Zhu Q."/>
            <person name="Mitros T."/>
            <person name="Hellsten U."/>
            <person name="Loque D."/>
            <person name="Otillar R."/>
            <person name="Salamov A."/>
            <person name="Schmutz J."/>
            <person name="Shapiro H."/>
            <person name="Lindquist E."/>
            <person name="Lucas S."/>
            <person name="Rokhsar D."/>
            <person name="Grigoriev I.V."/>
        </authorList>
    </citation>
    <scope>NUCLEOTIDE SEQUENCE [LARGE SCALE GENOMIC DNA]</scope>
</reference>
<dbReference type="InterPro" id="IPR044627">
    <property type="entry name" value="DHAR1/2/3/4"/>
</dbReference>
<proteinExistence type="inferred from homology"/>
<comment type="catalytic activity">
    <reaction evidence="6">
        <text>L-dehydroascorbate + 2 glutathione = glutathione disulfide + L-ascorbate</text>
        <dbReference type="Rhea" id="RHEA:24424"/>
        <dbReference type="ChEBI" id="CHEBI:38290"/>
        <dbReference type="ChEBI" id="CHEBI:57925"/>
        <dbReference type="ChEBI" id="CHEBI:58297"/>
        <dbReference type="ChEBI" id="CHEBI:58539"/>
        <dbReference type="EC" id="1.8.5.1"/>
    </reaction>
</comment>
<dbReference type="OMA" id="DSNDISC"/>
<dbReference type="eggNOG" id="KOG1422">
    <property type="taxonomic scope" value="Eukaryota"/>
</dbReference>
<evidence type="ECO:0000313" key="9">
    <source>
        <dbReference type="EMBL" id="EFJ16058.1"/>
    </source>
</evidence>
<keyword evidence="2" id="KW-0808">Transferase</keyword>
<dbReference type="Gramene" id="EFJ16058">
    <property type="protein sequence ID" value="EFJ16058"/>
    <property type="gene ID" value="SELMODRAFT_422242"/>
</dbReference>
<organism evidence="10">
    <name type="scientific">Selaginella moellendorffii</name>
    <name type="common">Spikemoss</name>
    <dbReference type="NCBI Taxonomy" id="88036"/>
    <lineage>
        <taxon>Eukaryota</taxon>
        <taxon>Viridiplantae</taxon>
        <taxon>Streptophyta</taxon>
        <taxon>Embryophyta</taxon>
        <taxon>Tracheophyta</taxon>
        <taxon>Lycopodiopsida</taxon>
        <taxon>Selaginellales</taxon>
        <taxon>Selaginellaceae</taxon>
        <taxon>Selaginella</taxon>
    </lineage>
</organism>
<dbReference type="PANTHER" id="PTHR44420:SF5">
    <property type="entry name" value="GLUTATHIONE DEHYDROGENASE (ASCORBATE)"/>
    <property type="match status" value="1"/>
</dbReference>
<feature type="region of interest" description="Disordered" evidence="7">
    <location>
        <begin position="1"/>
        <end position="28"/>
    </location>
</feature>
<dbReference type="EMBL" id="GL377620">
    <property type="protein sequence ID" value="EFJ16058.1"/>
    <property type="molecule type" value="Genomic_DNA"/>
</dbReference>
<dbReference type="Pfam" id="PF13409">
    <property type="entry name" value="GST_N_2"/>
    <property type="match status" value="1"/>
</dbReference>
<dbReference type="STRING" id="88036.D8SHU5"/>
<keyword evidence="10" id="KW-1185">Reference proteome</keyword>
<dbReference type="InterPro" id="IPR040079">
    <property type="entry name" value="Glutathione_S-Trfase"/>
</dbReference>
<evidence type="ECO:0000256" key="1">
    <source>
        <dbReference type="ARBA" id="ARBA00022575"/>
    </source>
</evidence>
<sequence>MYHPEPSRVQEVNRADGDALKPPSHAVPSAGVDLEVFGKAATGTGNPSTQRGDCPFSQRIYMELEEKRLPYKATYIQEGPDKPAWFMEKNPSGLMPVLRDGSEWIQDSERIFEHLEAKFPNPALKTPDEFKDVGSGIFPTFVEWLKSKDQAHPAKQDLIKELLSFNQHLQKHGPYIAGEKPTDSDFTVAPKLRHARVALGQIMGFAFPEKLEALHKYIELMEARSSFIHTDSPDEMIICGWRKKFSLPEKLDYE</sequence>
<dbReference type="GO" id="GO:0045174">
    <property type="term" value="F:glutathione dehydrogenase (ascorbate) activity"/>
    <property type="evidence" value="ECO:0007669"/>
    <property type="project" value="UniProtKB-EC"/>
</dbReference>
<dbReference type="CDD" id="cd03201">
    <property type="entry name" value="GST_C_DHAR"/>
    <property type="match status" value="1"/>
</dbReference>
<dbReference type="Pfam" id="PF13410">
    <property type="entry name" value="GST_C_2"/>
    <property type="match status" value="1"/>
</dbReference>
<name>D8SHU5_SELML</name>
<dbReference type="Gene3D" id="3.40.30.10">
    <property type="entry name" value="Glutaredoxin"/>
    <property type="match status" value="1"/>
</dbReference>
<gene>
    <name evidence="9" type="ORF">SELMODRAFT_422242</name>
</gene>
<dbReference type="HOGENOM" id="CLU_011226_1_0_1"/>
<comment type="catalytic activity">
    <reaction evidence="5">
        <text>RX + glutathione = an S-substituted glutathione + a halide anion + H(+)</text>
        <dbReference type="Rhea" id="RHEA:16437"/>
        <dbReference type="ChEBI" id="CHEBI:15378"/>
        <dbReference type="ChEBI" id="CHEBI:16042"/>
        <dbReference type="ChEBI" id="CHEBI:17792"/>
        <dbReference type="ChEBI" id="CHEBI:57925"/>
        <dbReference type="ChEBI" id="CHEBI:90779"/>
        <dbReference type="EC" id="2.5.1.18"/>
    </reaction>
</comment>
<dbReference type="SFLD" id="SFLDS00019">
    <property type="entry name" value="Glutathione_Transferase_(cytos"/>
    <property type="match status" value="1"/>
</dbReference>